<evidence type="ECO:0000313" key="2">
    <source>
        <dbReference type="EMBL" id="CAH1106812.1"/>
    </source>
</evidence>
<name>A0A9P0CNW5_9CUCU</name>
<evidence type="ECO:0000259" key="1">
    <source>
        <dbReference type="Pfam" id="PF26634"/>
    </source>
</evidence>
<proteinExistence type="predicted"/>
<dbReference type="AlphaFoldDB" id="A0A9P0CNW5"/>
<keyword evidence="3" id="KW-1185">Reference proteome</keyword>
<dbReference type="Pfam" id="PF26634">
    <property type="entry name" value="DUF8207"/>
    <property type="match status" value="1"/>
</dbReference>
<gene>
    <name evidence="2" type="ORF">PSYICH_LOCUS6978</name>
</gene>
<dbReference type="Proteomes" id="UP001153636">
    <property type="component" value="Chromosome 2"/>
</dbReference>
<protein>
    <recommendedName>
        <fullName evidence="1">DUF8207 domain-containing protein</fullName>
    </recommendedName>
</protein>
<dbReference type="InterPro" id="IPR058520">
    <property type="entry name" value="DUF8207"/>
</dbReference>
<sequence length="161" mass="18571">MDPLIMRRYQSGCLVVKLVVKDKRTGLIETERKQIIGTPGLFQLIFYNKPVGYNNDDLKNYKSVLETTNVHRDTRGRLAHSSKYKYTKIIKPMFSRQRNVAGTGMSMKYNNYPVEYVYWDSPNELVDRLKLLVASQSAGNNSHDNKIVAIINEPREVNIIC</sequence>
<reference evidence="2" key="1">
    <citation type="submission" date="2022-01" db="EMBL/GenBank/DDBJ databases">
        <authorList>
            <person name="King R."/>
        </authorList>
    </citation>
    <scope>NUCLEOTIDE SEQUENCE</scope>
</reference>
<dbReference type="EMBL" id="OV651814">
    <property type="protein sequence ID" value="CAH1106812.1"/>
    <property type="molecule type" value="Genomic_DNA"/>
</dbReference>
<accession>A0A9P0CNW5</accession>
<evidence type="ECO:0000313" key="3">
    <source>
        <dbReference type="Proteomes" id="UP001153636"/>
    </source>
</evidence>
<dbReference type="PANTHER" id="PTHR35374:SF1">
    <property type="entry name" value="PROTEIN KINASE DOMAIN-CONTAINING PROTEIN"/>
    <property type="match status" value="1"/>
</dbReference>
<feature type="domain" description="DUF8207" evidence="1">
    <location>
        <begin position="27"/>
        <end position="94"/>
    </location>
</feature>
<dbReference type="PANTHER" id="PTHR35374">
    <property type="entry name" value="CYCLIN-DEPENDENT KINASE 11A-LIKE"/>
    <property type="match status" value="1"/>
</dbReference>
<organism evidence="2 3">
    <name type="scientific">Psylliodes chrysocephalus</name>
    <dbReference type="NCBI Taxonomy" id="3402493"/>
    <lineage>
        <taxon>Eukaryota</taxon>
        <taxon>Metazoa</taxon>
        <taxon>Ecdysozoa</taxon>
        <taxon>Arthropoda</taxon>
        <taxon>Hexapoda</taxon>
        <taxon>Insecta</taxon>
        <taxon>Pterygota</taxon>
        <taxon>Neoptera</taxon>
        <taxon>Endopterygota</taxon>
        <taxon>Coleoptera</taxon>
        <taxon>Polyphaga</taxon>
        <taxon>Cucujiformia</taxon>
        <taxon>Chrysomeloidea</taxon>
        <taxon>Chrysomelidae</taxon>
        <taxon>Galerucinae</taxon>
        <taxon>Alticini</taxon>
        <taxon>Psylliodes</taxon>
    </lineage>
</organism>
<dbReference type="OrthoDB" id="6775587at2759"/>